<feature type="region of interest" description="Disordered" evidence="1">
    <location>
        <begin position="181"/>
        <end position="233"/>
    </location>
</feature>
<name>Q2R613_ORYSJ</name>
<feature type="compositionally biased region" description="Low complexity" evidence="1">
    <location>
        <begin position="7"/>
        <end position="18"/>
    </location>
</feature>
<gene>
    <name evidence="2" type="ordered locus">LOC_Os11g22640</name>
</gene>
<feature type="region of interest" description="Disordered" evidence="1">
    <location>
        <begin position="1"/>
        <end position="20"/>
    </location>
</feature>
<dbReference type="AlphaFoldDB" id="Q2R613"/>
<dbReference type="Proteomes" id="UP000000763">
    <property type="component" value="Chromosome 11"/>
</dbReference>
<feature type="compositionally biased region" description="Basic and acidic residues" evidence="1">
    <location>
        <begin position="201"/>
        <end position="215"/>
    </location>
</feature>
<reference evidence="3" key="1">
    <citation type="journal article" date="2005" name="Nature">
        <title>The map-based sequence of the rice genome.</title>
        <authorList>
            <consortium name="International rice genome sequencing project (IRGSP)"/>
            <person name="Matsumoto T."/>
            <person name="Wu J."/>
            <person name="Kanamori H."/>
            <person name="Katayose Y."/>
            <person name="Fujisawa M."/>
            <person name="Namiki N."/>
            <person name="Mizuno H."/>
            <person name="Yamamoto K."/>
            <person name="Antonio B.A."/>
            <person name="Baba T."/>
            <person name="Sakata K."/>
            <person name="Nagamura Y."/>
            <person name="Aoki H."/>
            <person name="Arikawa K."/>
            <person name="Arita K."/>
            <person name="Bito T."/>
            <person name="Chiden Y."/>
            <person name="Fujitsuka N."/>
            <person name="Fukunaka R."/>
            <person name="Hamada M."/>
            <person name="Harada C."/>
            <person name="Hayashi A."/>
            <person name="Hijishita S."/>
            <person name="Honda M."/>
            <person name="Hosokawa S."/>
            <person name="Ichikawa Y."/>
            <person name="Idonuma A."/>
            <person name="Iijima M."/>
            <person name="Ikeda M."/>
            <person name="Ikeno M."/>
            <person name="Ito K."/>
            <person name="Ito S."/>
            <person name="Ito T."/>
            <person name="Ito Y."/>
            <person name="Ito Y."/>
            <person name="Iwabuchi A."/>
            <person name="Kamiya K."/>
            <person name="Karasawa W."/>
            <person name="Kurita K."/>
            <person name="Katagiri S."/>
            <person name="Kikuta A."/>
            <person name="Kobayashi H."/>
            <person name="Kobayashi N."/>
            <person name="Machita K."/>
            <person name="Maehara T."/>
            <person name="Masukawa M."/>
            <person name="Mizubayashi T."/>
            <person name="Mukai Y."/>
            <person name="Nagasaki H."/>
            <person name="Nagata Y."/>
            <person name="Naito S."/>
            <person name="Nakashima M."/>
            <person name="Nakama Y."/>
            <person name="Nakamichi Y."/>
            <person name="Nakamura M."/>
            <person name="Meguro A."/>
            <person name="Negishi M."/>
            <person name="Ohta I."/>
            <person name="Ohta T."/>
            <person name="Okamoto M."/>
            <person name="Ono N."/>
            <person name="Saji S."/>
            <person name="Sakaguchi M."/>
            <person name="Sakai K."/>
            <person name="Shibata M."/>
            <person name="Shimokawa T."/>
            <person name="Song J."/>
            <person name="Takazaki Y."/>
            <person name="Terasawa K."/>
            <person name="Tsugane M."/>
            <person name="Tsuji K."/>
            <person name="Ueda S."/>
            <person name="Waki K."/>
            <person name="Yamagata H."/>
            <person name="Yamamoto M."/>
            <person name="Yamamoto S."/>
            <person name="Yamane H."/>
            <person name="Yoshiki S."/>
            <person name="Yoshihara R."/>
            <person name="Yukawa K."/>
            <person name="Zhong H."/>
            <person name="Yano M."/>
            <person name="Yuan Q."/>
            <person name="Ouyang S."/>
            <person name="Liu J."/>
            <person name="Jones K.M."/>
            <person name="Gansberger K."/>
            <person name="Moffat K."/>
            <person name="Hill J."/>
            <person name="Bera J."/>
            <person name="Fadrosh D."/>
            <person name="Jin S."/>
            <person name="Johri S."/>
            <person name="Kim M."/>
            <person name="Overton L."/>
            <person name="Reardon M."/>
            <person name="Tsitrin T."/>
            <person name="Vuong H."/>
            <person name="Weaver B."/>
            <person name="Ciecko A."/>
            <person name="Tallon L."/>
            <person name="Jackson J."/>
            <person name="Pai G."/>
            <person name="Aken S.V."/>
            <person name="Utterback T."/>
            <person name="Reidmuller S."/>
            <person name="Feldblyum T."/>
            <person name="Hsiao J."/>
            <person name="Zismann V."/>
            <person name="Iobst S."/>
            <person name="de Vazeille A.R."/>
            <person name="Buell C.R."/>
            <person name="Ying K."/>
            <person name="Li Y."/>
            <person name="Lu T."/>
            <person name="Huang Y."/>
            <person name="Zhao Q."/>
            <person name="Feng Q."/>
            <person name="Zhang L."/>
            <person name="Zhu J."/>
            <person name="Weng Q."/>
            <person name="Mu J."/>
            <person name="Lu Y."/>
            <person name="Fan D."/>
            <person name="Liu Y."/>
            <person name="Guan J."/>
            <person name="Zhang Y."/>
            <person name="Yu S."/>
            <person name="Liu X."/>
            <person name="Zhang Y."/>
            <person name="Hong G."/>
            <person name="Han B."/>
            <person name="Choisne N."/>
            <person name="Demange N."/>
            <person name="Orjeda G."/>
            <person name="Samain S."/>
            <person name="Cattolico L."/>
            <person name="Pelletier E."/>
            <person name="Couloux A."/>
            <person name="Segurens B."/>
            <person name="Wincker P."/>
            <person name="D'Hont A."/>
            <person name="Scarpelli C."/>
            <person name="Weissenbach J."/>
            <person name="Salanoubat M."/>
            <person name="Quetier F."/>
            <person name="Yu Y."/>
            <person name="Kim H.R."/>
            <person name="Rambo T."/>
            <person name="Currie J."/>
            <person name="Collura K."/>
            <person name="Luo M."/>
            <person name="Yang T."/>
            <person name="Ammiraju J.S.S."/>
            <person name="Engler F."/>
            <person name="Soderlund C."/>
            <person name="Wing R.A."/>
            <person name="Palmer L.E."/>
            <person name="de la Bastide M."/>
            <person name="Spiegel L."/>
            <person name="Nascimento L."/>
            <person name="Zutavern T."/>
            <person name="O'Shaughnessy A."/>
            <person name="Dike S."/>
            <person name="Dedhia N."/>
            <person name="Preston R."/>
            <person name="Balija V."/>
            <person name="McCombie W.R."/>
            <person name="Chow T."/>
            <person name="Chen H."/>
            <person name="Chung M."/>
            <person name="Chen C."/>
            <person name="Shaw J."/>
            <person name="Wu H."/>
            <person name="Hsiao K."/>
            <person name="Chao Y."/>
            <person name="Chu M."/>
            <person name="Cheng C."/>
            <person name="Hour A."/>
            <person name="Lee P."/>
            <person name="Lin S."/>
            <person name="Lin Y."/>
            <person name="Liou J."/>
            <person name="Liu S."/>
            <person name="Hsing Y."/>
            <person name="Raghuvanshi S."/>
            <person name="Mohanty A."/>
            <person name="Bharti A.K."/>
            <person name="Gaur A."/>
            <person name="Gupta V."/>
            <person name="Kumar D."/>
            <person name="Ravi V."/>
            <person name="Vij S."/>
            <person name="Kapur A."/>
            <person name="Khurana P."/>
            <person name="Khurana P."/>
            <person name="Khurana J.P."/>
            <person name="Tyagi A.K."/>
            <person name="Gaikwad K."/>
            <person name="Singh A."/>
            <person name="Dalal V."/>
            <person name="Srivastava S."/>
            <person name="Dixit A."/>
            <person name="Pal A.K."/>
            <person name="Ghazi I.A."/>
            <person name="Yadav M."/>
            <person name="Pandit A."/>
            <person name="Bhargava A."/>
            <person name="Sureshbabu K."/>
            <person name="Batra K."/>
            <person name="Sharma T.R."/>
            <person name="Mohapatra T."/>
            <person name="Singh N.K."/>
            <person name="Messing J."/>
            <person name="Nelson A.B."/>
            <person name="Fuks G."/>
            <person name="Kavchok S."/>
            <person name="Keizer G."/>
            <person name="Linton E."/>
            <person name="Llaca V."/>
            <person name="Song R."/>
            <person name="Tanyolac B."/>
            <person name="Young S."/>
            <person name="Ho-Il K."/>
            <person name="Hahn J.H."/>
            <person name="Sangsakoo G."/>
            <person name="Vanavichit A."/>
            <person name="de Mattos Luiz.A.T."/>
            <person name="Zimmer P.D."/>
            <person name="Malone G."/>
            <person name="Dellagostin O."/>
            <person name="de Oliveira A.C."/>
            <person name="Bevan M."/>
            <person name="Bancroft I."/>
            <person name="Minx P."/>
            <person name="Cordum H."/>
            <person name="Wilson R."/>
            <person name="Cheng Z."/>
            <person name="Jin W."/>
            <person name="Jiang J."/>
            <person name="Leong S.A."/>
            <person name="Iwama H."/>
            <person name="Gojobori T."/>
            <person name="Itoh T."/>
            <person name="Niimura Y."/>
            <person name="Fujii Y."/>
            <person name="Habara T."/>
            <person name="Sakai H."/>
            <person name="Sato Y."/>
            <person name="Wilson G."/>
            <person name="Kumar K."/>
            <person name="McCouch S."/>
            <person name="Juretic N."/>
            <person name="Hoen D."/>
            <person name="Wright S."/>
            <person name="Bruskiewich R."/>
            <person name="Bureau T."/>
            <person name="Miyao A."/>
            <person name="Hirochika H."/>
            <person name="Nishikawa T."/>
            <person name="Kadowaki K."/>
            <person name="Sugiura M."/>
            <person name="Burr B."/>
            <person name="Sasaki T."/>
        </authorList>
    </citation>
    <scope>NUCLEOTIDE SEQUENCE [LARGE SCALE GENOMIC DNA]</scope>
    <source>
        <strain evidence="3">cv. Nipponbare</strain>
    </source>
</reference>
<accession>Q2R613</accession>
<protein>
    <submittedName>
        <fullName evidence="2">Retrotransposon protein, putative, Ty3-gypsy sub-class</fullName>
    </submittedName>
</protein>
<proteinExistence type="predicted"/>
<organism evidence="2 3">
    <name type="scientific">Oryza sativa subsp. japonica</name>
    <name type="common">Rice</name>
    <dbReference type="NCBI Taxonomy" id="39947"/>
    <lineage>
        <taxon>Eukaryota</taxon>
        <taxon>Viridiplantae</taxon>
        <taxon>Streptophyta</taxon>
        <taxon>Embryophyta</taxon>
        <taxon>Tracheophyta</taxon>
        <taxon>Spermatophyta</taxon>
        <taxon>Magnoliopsida</taxon>
        <taxon>Liliopsida</taxon>
        <taxon>Poales</taxon>
        <taxon>Poaceae</taxon>
        <taxon>BOP clade</taxon>
        <taxon>Oryzoideae</taxon>
        <taxon>Oryzeae</taxon>
        <taxon>Oryzinae</taxon>
        <taxon>Oryza</taxon>
        <taxon>Oryza sativa</taxon>
    </lineage>
</organism>
<dbReference type="EMBL" id="AC148393">
    <property type="protein sequence ID" value="AAX96617.1"/>
    <property type="molecule type" value="Genomic_DNA"/>
</dbReference>
<evidence type="ECO:0000256" key="1">
    <source>
        <dbReference type="SAM" id="MobiDB-lite"/>
    </source>
</evidence>
<evidence type="ECO:0000313" key="2">
    <source>
        <dbReference type="EMBL" id="AAX96617.1"/>
    </source>
</evidence>
<sequence>MTGMGGAQNQRYQQGNNNRVPDDPCAKVMFKIPSFSGYYDAEKYFDWEMIVEQKFSTHLVPEQHRVRQATCEAIIKVAQAYLFLGVSTKEQATGYIWSLYSAETTFPTTRRFRIQCHRYHGFGHVQKVCPSQLVYVATDDDYISTSDVEDDEEEEKKDKEQKDLSIAPCMLEECLIDQAPVISEDEKKGNDNGATTTQDVEIDKDKFNTLHDKMKPRTVSNQEGEDNEDTTSSDITMTILYINQPKVSFLQKYLKSA</sequence>
<reference evidence="3" key="2">
    <citation type="journal article" date="2008" name="Nucleic Acids Res.">
        <title>The rice annotation project database (RAP-DB): 2008 update.</title>
        <authorList>
            <consortium name="The rice annotation project (RAP)"/>
        </authorList>
    </citation>
    <scope>GENOME REANNOTATION</scope>
    <source>
        <strain evidence="3">cv. Nipponbare</strain>
    </source>
</reference>
<evidence type="ECO:0000313" key="3">
    <source>
        <dbReference type="Proteomes" id="UP000000763"/>
    </source>
</evidence>